<dbReference type="AlphaFoldDB" id="A0AB33JMI5"/>
<accession>A0AB33JMI5</accession>
<protein>
    <submittedName>
        <fullName evidence="1">Uncharacterized protein</fullName>
    </submittedName>
</protein>
<proteinExistence type="predicted"/>
<sequence>MGTGMELVDFYFSRNFGRIHYNFSMENLLVDTFIKVVGHSTDKHTLREIRNLA</sequence>
<gene>
    <name evidence="1" type="ORF">GTC17262_15570</name>
</gene>
<evidence type="ECO:0000313" key="1">
    <source>
        <dbReference type="EMBL" id="BFO81366.1"/>
    </source>
</evidence>
<organism evidence="1">
    <name type="scientific">Prevotella sp. GTC17262</name>
    <dbReference type="NCBI Taxonomy" id="3236797"/>
    <lineage>
        <taxon>Bacteria</taxon>
        <taxon>Pseudomonadati</taxon>
        <taxon>Bacteroidota</taxon>
        <taxon>Bacteroidia</taxon>
        <taxon>Bacteroidales</taxon>
        <taxon>Prevotellaceae</taxon>
        <taxon>Prevotella</taxon>
    </lineage>
</organism>
<reference evidence="1" key="1">
    <citation type="submission" date="2024-07" db="EMBL/GenBank/DDBJ databases">
        <title>Complete genome sequence of Prevotella sp. YM-2024 GTC17262.</title>
        <authorList>
            <person name="Hayashi M."/>
            <person name="Muto Y."/>
            <person name="Tanaka K."/>
            <person name="Niwa H."/>
        </authorList>
    </citation>
    <scope>NUCLEOTIDE SEQUENCE</scope>
    <source>
        <strain evidence="1">GTC17262</strain>
    </source>
</reference>
<dbReference type="EMBL" id="AP035789">
    <property type="protein sequence ID" value="BFO81366.1"/>
    <property type="molecule type" value="Genomic_DNA"/>
</dbReference>
<name>A0AB33JMI5_9BACT</name>